<accession>A0A2C1M361</accession>
<dbReference type="InterPro" id="IPR001638">
    <property type="entry name" value="Solute-binding_3/MltF_N"/>
</dbReference>
<proteinExistence type="inferred from homology"/>
<dbReference type="GO" id="GO:0005886">
    <property type="term" value="C:plasma membrane"/>
    <property type="evidence" value="ECO:0007669"/>
    <property type="project" value="UniProtKB-SubCell"/>
</dbReference>
<organism evidence="10 11">
    <name type="scientific">Bacillus cereus</name>
    <dbReference type="NCBI Taxonomy" id="1396"/>
    <lineage>
        <taxon>Bacteria</taxon>
        <taxon>Bacillati</taxon>
        <taxon>Bacillota</taxon>
        <taxon>Bacilli</taxon>
        <taxon>Bacillales</taxon>
        <taxon>Bacillaceae</taxon>
        <taxon>Bacillus</taxon>
        <taxon>Bacillus cereus group</taxon>
    </lineage>
</organism>
<reference evidence="10 11" key="1">
    <citation type="submission" date="2017-09" db="EMBL/GenBank/DDBJ databases">
        <title>Large-scale bioinformatics analysis of Bacillus genomes uncovers conserved roles of natural products in bacterial physiology.</title>
        <authorList>
            <consortium name="Agbiome Team Llc"/>
            <person name="Bleich R.M."/>
            <person name="Grubbs K.J."/>
            <person name="Santa Maria K.C."/>
            <person name="Allen S.E."/>
            <person name="Farag S."/>
            <person name="Shank E.A."/>
            <person name="Bowers A."/>
        </authorList>
    </citation>
    <scope>NUCLEOTIDE SEQUENCE [LARGE SCALE GENOMIC DNA]</scope>
    <source>
        <strain evidence="10 11">AFS040105</strain>
    </source>
</reference>
<evidence type="ECO:0000256" key="7">
    <source>
        <dbReference type="SAM" id="SignalP"/>
    </source>
</evidence>
<evidence type="ECO:0000256" key="5">
    <source>
        <dbReference type="ARBA" id="ARBA00023288"/>
    </source>
</evidence>
<evidence type="ECO:0000259" key="8">
    <source>
        <dbReference type="SMART" id="SM00062"/>
    </source>
</evidence>
<name>A0A2C1M361_BACCE</name>
<keyword evidence="3 7" id="KW-0732">Signal</keyword>
<keyword evidence="4" id="KW-0564">Palmitate</keyword>
<dbReference type="PROSITE" id="PS51257">
    <property type="entry name" value="PROKAR_LIPOPROTEIN"/>
    <property type="match status" value="1"/>
</dbReference>
<evidence type="ECO:0000256" key="3">
    <source>
        <dbReference type="ARBA" id="ARBA00022729"/>
    </source>
</evidence>
<evidence type="ECO:0000259" key="9">
    <source>
        <dbReference type="SMART" id="SM00079"/>
    </source>
</evidence>
<dbReference type="GO" id="GO:0015276">
    <property type="term" value="F:ligand-gated monoatomic ion channel activity"/>
    <property type="evidence" value="ECO:0007669"/>
    <property type="project" value="InterPro"/>
</dbReference>
<gene>
    <name evidence="10" type="ORF">COD19_07670</name>
</gene>
<evidence type="ECO:0000313" key="11">
    <source>
        <dbReference type="Proteomes" id="UP000225766"/>
    </source>
</evidence>
<dbReference type="AlphaFoldDB" id="A0A2C1M361"/>
<dbReference type="InterPro" id="IPR018313">
    <property type="entry name" value="SBP_3_CS"/>
</dbReference>
<feature type="domain" description="Solute-binding protein family 3/N-terminal" evidence="8">
    <location>
        <begin position="37"/>
        <end position="255"/>
    </location>
</feature>
<evidence type="ECO:0000256" key="2">
    <source>
        <dbReference type="ARBA" id="ARBA00010333"/>
    </source>
</evidence>
<dbReference type="CDD" id="cd13713">
    <property type="entry name" value="PBP2_Cystine_like_1"/>
    <property type="match status" value="1"/>
</dbReference>
<dbReference type="PROSITE" id="PS01039">
    <property type="entry name" value="SBP_BACTERIAL_3"/>
    <property type="match status" value="1"/>
</dbReference>
<comment type="subcellular location">
    <subcellularLocation>
        <location evidence="1">Cell membrane</location>
        <topology evidence="1">Lipid-anchor</topology>
    </subcellularLocation>
</comment>
<dbReference type="SMART" id="SM00062">
    <property type="entry name" value="PBPb"/>
    <property type="match status" value="1"/>
</dbReference>
<dbReference type="SUPFAM" id="SSF53850">
    <property type="entry name" value="Periplasmic binding protein-like II"/>
    <property type="match status" value="1"/>
</dbReference>
<dbReference type="Gene3D" id="3.40.190.10">
    <property type="entry name" value="Periplasmic binding protein-like II"/>
    <property type="match status" value="2"/>
</dbReference>
<comment type="similarity">
    <text evidence="2 6">Belongs to the bacterial solute-binding protein 3 family.</text>
</comment>
<dbReference type="InterPro" id="IPR001320">
    <property type="entry name" value="Iontro_rcpt_C"/>
</dbReference>
<dbReference type="Proteomes" id="UP000225766">
    <property type="component" value="Unassembled WGS sequence"/>
</dbReference>
<protein>
    <submittedName>
        <fullName evidence="10">ABC transporter substrate-binding protein</fullName>
    </submittedName>
</protein>
<dbReference type="PANTHER" id="PTHR35936">
    <property type="entry name" value="MEMBRANE-BOUND LYTIC MUREIN TRANSGLYCOSYLASE F"/>
    <property type="match status" value="1"/>
</dbReference>
<evidence type="ECO:0000256" key="1">
    <source>
        <dbReference type="ARBA" id="ARBA00004193"/>
    </source>
</evidence>
<evidence type="ECO:0000256" key="6">
    <source>
        <dbReference type="RuleBase" id="RU003744"/>
    </source>
</evidence>
<dbReference type="SMART" id="SM00079">
    <property type="entry name" value="PBPe"/>
    <property type="match status" value="1"/>
</dbReference>
<evidence type="ECO:0000256" key="4">
    <source>
        <dbReference type="ARBA" id="ARBA00023139"/>
    </source>
</evidence>
<feature type="chain" id="PRO_5039266427" evidence="7">
    <location>
        <begin position="23"/>
        <end position="264"/>
    </location>
</feature>
<dbReference type="RefSeq" id="WP_098882488.1">
    <property type="nucleotide sequence ID" value="NZ_NUMG01000005.1"/>
</dbReference>
<keyword evidence="5" id="KW-0449">Lipoprotein</keyword>
<dbReference type="Pfam" id="PF00497">
    <property type="entry name" value="SBP_bac_3"/>
    <property type="match status" value="1"/>
</dbReference>
<comment type="caution">
    <text evidence="10">The sequence shown here is derived from an EMBL/GenBank/DDBJ whole genome shotgun (WGS) entry which is preliminary data.</text>
</comment>
<dbReference type="EMBL" id="NUMG01000005">
    <property type="protein sequence ID" value="PGU04650.1"/>
    <property type="molecule type" value="Genomic_DNA"/>
</dbReference>
<sequence>MKRKLLTIVASITLCTSFILGACSKDSATTSSSGEKEFRYAMSGLYKPFNYKENDGKLVGFDVEIGAALAKKMNMKPTPITNPWETLIQGLQAKKYDVILGSMAITEDRLKAVNFSNPYYRSGAQIFVSKKNTSISSPEDLKGKKIGVVKASTFKDLVAKYTDQITEYDSDITALMDLEPGRVDAVITDQMVGLPMIKEGKSNIKEAGKPLNLDEMGIAIRKDDKEMVEKVNKALDEIIKDGTYEKISKKWFGRNILGEEAKTK</sequence>
<evidence type="ECO:0000313" key="10">
    <source>
        <dbReference type="EMBL" id="PGU04650.1"/>
    </source>
</evidence>
<feature type="signal peptide" evidence="7">
    <location>
        <begin position="1"/>
        <end position="22"/>
    </location>
</feature>
<feature type="domain" description="Ionotropic glutamate receptor C-terminal" evidence="9">
    <location>
        <begin position="37"/>
        <end position="254"/>
    </location>
</feature>
<dbReference type="PANTHER" id="PTHR35936:SF34">
    <property type="entry name" value="ABC TRANSPORTER EXTRACELLULAR-BINDING PROTEIN YCKB-RELATED"/>
    <property type="match status" value="1"/>
</dbReference>